<dbReference type="Proteomes" id="UP000808914">
    <property type="component" value="Unassembled WGS sequence"/>
</dbReference>
<gene>
    <name evidence="3" type="ORF">JOD45_002448</name>
</gene>
<evidence type="ECO:0000313" key="4">
    <source>
        <dbReference type="Proteomes" id="UP000808914"/>
    </source>
</evidence>
<dbReference type="PROSITE" id="PS51257">
    <property type="entry name" value="PROKAR_LIPOPROTEIN"/>
    <property type="match status" value="1"/>
</dbReference>
<evidence type="ECO:0000313" key="3">
    <source>
        <dbReference type="EMBL" id="MBM7646222.1"/>
    </source>
</evidence>
<evidence type="ECO:0000256" key="2">
    <source>
        <dbReference type="SAM" id="SignalP"/>
    </source>
</evidence>
<comment type="caution">
    <text evidence="3">The sequence shown here is derived from an EMBL/GenBank/DDBJ whole genome shotgun (WGS) entry which is preliminary data.</text>
</comment>
<sequence>MKKISFSFMALFFVIILSACGSEKAEADSKKETTASRVNGDDSGSRPYAKLDHANVDMALASDIKEKAKKVPYHRLGHTAEGTKIIIEGKAYPINMNNYKDNVGKDDQFKVRDRDGNEYIIKNEDLSYINTHQYKRVRLYGTYEGQEKEIKADPNKQTSTPPRSLPTITAYIIENKPRTAEEIAKDKAIKDRIQKDFKINSVIDEVSEAVHKQFGDKNTFNNEESIIGISYNKDNEISIKVFGRDNPSKNLIKKGMWKDIADTLADLKDHTDINNIAFNIVFPMKGKNGNTSNDIVMKASFDRDTLDQINRDNPPSDNIPNTADDYWEHPSFKKN</sequence>
<feature type="compositionally biased region" description="Basic and acidic residues" evidence="1">
    <location>
        <begin position="326"/>
        <end position="335"/>
    </location>
</feature>
<feature type="chain" id="PRO_5045834932" description="Lipoprotein" evidence="2">
    <location>
        <begin position="20"/>
        <end position="335"/>
    </location>
</feature>
<accession>A0ABS2Q407</accession>
<evidence type="ECO:0000256" key="1">
    <source>
        <dbReference type="SAM" id="MobiDB-lite"/>
    </source>
</evidence>
<feature type="compositionally biased region" description="Polar residues" evidence="1">
    <location>
        <begin position="311"/>
        <end position="321"/>
    </location>
</feature>
<dbReference type="EMBL" id="JAFBER010000017">
    <property type="protein sequence ID" value="MBM7646222.1"/>
    <property type="molecule type" value="Genomic_DNA"/>
</dbReference>
<keyword evidence="2" id="KW-0732">Signal</keyword>
<feature type="region of interest" description="Disordered" evidence="1">
    <location>
        <begin position="27"/>
        <end position="47"/>
    </location>
</feature>
<feature type="region of interest" description="Disordered" evidence="1">
    <location>
        <begin position="306"/>
        <end position="335"/>
    </location>
</feature>
<dbReference type="RefSeq" id="WP_205004114.1">
    <property type="nucleotide sequence ID" value="NZ_JAFBER010000017.1"/>
</dbReference>
<proteinExistence type="predicted"/>
<protein>
    <recommendedName>
        <fullName evidence="5">Lipoprotein</fullName>
    </recommendedName>
</protein>
<reference evidence="3 4" key="1">
    <citation type="submission" date="2021-01" db="EMBL/GenBank/DDBJ databases">
        <title>Genomic Encyclopedia of Type Strains, Phase IV (KMG-IV): sequencing the most valuable type-strain genomes for metagenomic binning, comparative biology and taxonomic classification.</title>
        <authorList>
            <person name="Goeker M."/>
        </authorList>
    </citation>
    <scope>NUCLEOTIDE SEQUENCE [LARGE SCALE GENOMIC DNA]</scope>
    <source>
        <strain evidence="3 4">DSM 28236</strain>
    </source>
</reference>
<evidence type="ECO:0008006" key="5">
    <source>
        <dbReference type="Google" id="ProtNLM"/>
    </source>
</evidence>
<name>A0ABS2Q407_9BACL</name>
<keyword evidence="4" id="KW-1185">Reference proteome</keyword>
<organism evidence="3 4">
    <name type="scientific">Scopulibacillus daqui</name>
    <dbReference type="NCBI Taxonomy" id="1469162"/>
    <lineage>
        <taxon>Bacteria</taxon>
        <taxon>Bacillati</taxon>
        <taxon>Bacillota</taxon>
        <taxon>Bacilli</taxon>
        <taxon>Bacillales</taxon>
        <taxon>Sporolactobacillaceae</taxon>
        <taxon>Scopulibacillus</taxon>
    </lineage>
</organism>
<feature type="signal peptide" evidence="2">
    <location>
        <begin position="1"/>
        <end position="19"/>
    </location>
</feature>